<evidence type="ECO:0000256" key="1">
    <source>
        <dbReference type="SAM" id="SignalP"/>
    </source>
</evidence>
<dbReference type="PROSITE" id="PS51257">
    <property type="entry name" value="PROKAR_LIPOPROTEIN"/>
    <property type="match status" value="1"/>
</dbReference>
<evidence type="ECO:0000313" key="3">
    <source>
        <dbReference type="Proteomes" id="UP000572051"/>
    </source>
</evidence>
<reference evidence="2 3" key="1">
    <citation type="submission" date="2020-07" db="EMBL/GenBank/DDBJ databases">
        <title>Sequencing the genomes of 1000 actinobacteria strains.</title>
        <authorList>
            <person name="Klenk H.-P."/>
        </authorList>
    </citation>
    <scope>NUCLEOTIDE SEQUENCE [LARGE SCALE GENOMIC DNA]</scope>
    <source>
        <strain evidence="2 3">DSM 44442</strain>
    </source>
</reference>
<proteinExistence type="predicted"/>
<comment type="caution">
    <text evidence="2">The sequence shown here is derived from an EMBL/GenBank/DDBJ whole genome shotgun (WGS) entry which is preliminary data.</text>
</comment>
<dbReference type="SUPFAM" id="SSF82171">
    <property type="entry name" value="DPP6 N-terminal domain-like"/>
    <property type="match status" value="1"/>
</dbReference>
<dbReference type="AlphaFoldDB" id="A0A7Z0ENZ4"/>
<sequence length="386" mass="40830">MRRSLALISAVCLLAVAGCTTGSADSDGPAETVEELTEQGLTGLALLHRGFEGGDPEVDQVLVFHDPETGQPVHRIALPEGAVDPMAPDLPVHSQFSEDWQYFVYAATEPSAIHIATLTDPEDATAPEGEETEEGESPAAISYQPVDAISASPEEVLSQPVVHGERLWFVSDNTQDGQPPQVMSVPLDAPGGTPNQEGTLALGENQRPSDWALTPDGSLHIRNSVPTTQLNGAAGESLVVRQTDGSVVNATLNVGGTQWQSFGGGLVWGEGTAVLGPDPALPDQAQAGAYLVAVDGQTHTATRLLEDSDGPVLQYAPAPERDAVLLQTEQNWFRVDLEEGEVTETTELFPRFHDASMDGYPLVVRWAQEAPEDADASPSDEASEGS</sequence>
<name>A0A7Z0ENZ4_9ACTN</name>
<dbReference type="Proteomes" id="UP000572051">
    <property type="component" value="Unassembled WGS sequence"/>
</dbReference>
<organism evidence="2 3">
    <name type="scientific">Nocardiopsis aegyptia</name>
    <dbReference type="NCBI Taxonomy" id="220378"/>
    <lineage>
        <taxon>Bacteria</taxon>
        <taxon>Bacillati</taxon>
        <taxon>Actinomycetota</taxon>
        <taxon>Actinomycetes</taxon>
        <taxon>Streptosporangiales</taxon>
        <taxon>Nocardiopsidaceae</taxon>
        <taxon>Nocardiopsis</taxon>
    </lineage>
</organism>
<evidence type="ECO:0008006" key="4">
    <source>
        <dbReference type="Google" id="ProtNLM"/>
    </source>
</evidence>
<dbReference type="RefSeq" id="WP_179824797.1">
    <property type="nucleotide sequence ID" value="NZ_JACCFS010000001.1"/>
</dbReference>
<protein>
    <recommendedName>
        <fullName evidence="4">Lipoprotein</fullName>
    </recommendedName>
</protein>
<dbReference type="EMBL" id="JACCFS010000001">
    <property type="protein sequence ID" value="NYJ35564.1"/>
    <property type="molecule type" value="Genomic_DNA"/>
</dbReference>
<gene>
    <name evidence="2" type="ORF">HNR10_003445</name>
</gene>
<keyword evidence="3" id="KW-1185">Reference proteome</keyword>
<dbReference type="PROSITE" id="PS50524">
    <property type="entry name" value="RDRP_DSRNA_BIR"/>
    <property type="match status" value="1"/>
</dbReference>
<evidence type="ECO:0000313" key="2">
    <source>
        <dbReference type="EMBL" id="NYJ35564.1"/>
    </source>
</evidence>
<feature type="signal peptide" evidence="1">
    <location>
        <begin position="1"/>
        <end position="24"/>
    </location>
</feature>
<feature type="chain" id="PRO_5031098890" description="Lipoprotein" evidence="1">
    <location>
        <begin position="25"/>
        <end position="386"/>
    </location>
</feature>
<keyword evidence="1" id="KW-0732">Signal</keyword>
<accession>A0A7Z0ENZ4</accession>